<dbReference type="STRING" id="314271.RB2654_11328"/>
<evidence type="ECO:0000313" key="1">
    <source>
        <dbReference type="EMBL" id="EAQ13086.1"/>
    </source>
</evidence>
<dbReference type="Proteomes" id="UP000002931">
    <property type="component" value="Unassembled WGS sequence"/>
</dbReference>
<dbReference type="EMBL" id="AAMT01000006">
    <property type="protein sequence ID" value="EAQ13086.1"/>
    <property type="molecule type" value="Genomic_DNA"/>
</dbReference>
<dbReference type="OrthoDB" id="7873666at2"/>
<dbReference type="Pfam" id="PF13578">
    <property type="entry name" value="Methyltransf_24"/>
    <property type="match status" value="1"/>
</dbReference>
<organism evidence="1 2">
    <name type="scientific">Maritimibacter alkaliphilus HTCC2654</name>
    <dbReference type="NCBI Taxonomy" id="314271"/>
    <lineage>
        <taxon>Bacteria</taxon>
        <taxon>Pseudomonadati</taxon>
        <taxon>Pseudomonadota</taxon>
        <taxon>Alphaproteobacteria</taxon>
        <taxon>Rhodobacterales</taxon>
        <taxon>Roseobacteraceae</taxon>
        <taxon>Maritimibacter</taxon>
    </lineage>
</organism>
<dbReference type="InterPro" id="IPR029063">
    <property type="entry name" value="SAM-dependent_MTases_sf"/>
</dbReference>
<comment type="caution">
    <text evidence="1">The sequence shown here is derived from an EMBL/GenBank/DDBJ whole genome shotgun (WGS) entry which is preliminary data.</text>
</comment>
<dbReference type="RefSeq" id="WP_008331645.1">
    <property type="nucleotide sequence ID" value="NZ_CH902578.1"/>
</dbReference>
<dbReference type="Gene3D" id="3.40.50.150">
    <property type="entry name" value="Vaccinia Virus protein VP39"/>
    <property type="match status" value="1"/>
</dbReference>
<keyword evidence="2" id="KW-1185">Reference proteome</keyword>
<gene>
    <name evidence="1" type="ORF">RB2654_11328</name>
</gene>
<evidence type="ECO:0008006" key="3">
    <source>
        <dbReference type="Google" id="ProtNLM"/>
    </source>
</evidence>
<proteinExistence type="predicted"/>
<dbReference type="AlphaFoldDB" id="A3VFH1"/>
<sequence length="212" mass="23288">MTLRDTSVFDESPWLAGGPDRLGPARAVPTMLAHEEELLLYWLTAAWAQGSGAVVDLGCFAGGSTARLAEGQREAGHGAPIHAYDRFGADEATKRRFLYPAGVARFEGEDLLPAATALLSPWLDRISLHKEDLKDTVWPDEPIEILVVDASKSTATLDAIARTFYPALQPGAIVVHCGALHWREPWVMAQMLLMRDWSPRSPMPITRPSPFM</sequence>
<reference evidence="1 2" key="1">
    <citation type="journal article" date="2010" name="J. Bacteriol.">
        <title>Genome sequences of Pelagibaca bermudensis HTCC2601T and Maritimibacter alkaliphilus HTCC2654T, the type strains of two marine Roseobacter genera.</title>
        <authorList>
            <person name="Thrash J.C."/>
            <person name="Cho J.C."/>
            <person name="Ferriera S."/>
            <person name="Johnson J."/>
            <person name="Vergin K.L."/>
            <person name="Giovannoni S.J."/>
        </authorList>
    </citation>
    <scope>NUCLEOTIDE SEQUENCE [LARGE SCALE GENOMIC DNA]</scope>
    <source>
        <strain evidence="1 2">HTCC2654</strain>
    </source>
</reference>
<dbReference type="eggNOG" id="COG0297">
    <property type="taxonomic scope" value="Bacteria"/>
</dbReference>
<dbReference type="HOGENOM" id="CLU_1298532_0_0_5"/>
<accession>A3VFH1</accession>
<evidence type="ECO:0000313" key="2">
    <source>
        <dbReference type="Proteomes" id="UP000002931"/>
    </source>
</evidence>
<protein>
    <recommendedName>
        <fullName evidence="3">Class I SAM-dependent methyltransferase</fullName>
    </recommendedName>
</protein>
<dbReference type="SUPFAM" id="SSF53335">
    <property type="entry name" value="S-adenosyl-L-methionine-dependent methyltransferases"/>
    <property type="match status" value="1"/>
</dbReference>
<name>A3VFH1_9RHOB</name>